<dbReference type="InterPro" id="IPR000281">
    <property type="entry name" value="HTH_RpiR"/>
</dbReference>
<dbReference type="CDD" id="cd05013">
    <property type="entry name" value="SIS_RpiR"/>
    <property type="match status" value="1"/>
</dbReference>
<dbReference type="EMBL" id="SLVV01000005">
    <property type="protein sequence ID" value="TCN25372.1"/>
    <property type="molecule type" value="Genomic_DNA"/>
</dbReference>
<evidence type="ECO:0000259" key="4">
    <source>
        <dbReference type="PROSITE" id="PS51071"/>
    </source>
</evidence>
<keyword evidence="3" id="KW-0804">Transcription</keyword>
<protein>
    <submittedName>
        <fullName evidence="6">RpiR family transcriptional regulator</fullName>
    </submittedName>
</protein>
<dbReference type="InterPro" id="IPR036388">
    <property type="entry name" value="WH-like_DNA-bd_sf"/>
</dbReference>
<dbReference type="GO" id="GO:0003677">
    <property type="term" value="F:DNA binding"/>
    <property type="evidence" value="ECO:0007669"/>
    <property type="project" value="UniProtKB-KW"/>
</dbReference>
<gene>
    <name evidence="6" type="ORF">EV146_10528</name>
</gene>
<dbReference type="Pfam" id="PF01380">
    <property type="entry name" value="SIS"/>
    <property type="match status" value="1"/>
</dbReference>
<evidence type="ECO:0000259" key="5">
    <source>
        <dbReference type="PROSITE" id="PS51464"/>
    </source>
</evidence>
<name>A0A4R2BG75_9BACI</name>
<evidence type="ECO:0000256" key="1">
    <source>
        <dbReference type="ARBA" id="ARBA00023015"/>
    </source>
</evidence>
<keyword evidence="2" id="KW-0238">DNA-binding</keyword>
<dbReference type="InterPro" id="IPR046348">
    <property type="entry name" value="SIS_dom_sf"/>
</dbReference>
<evidence type="ECO:0000313" key="7">
    <source>
        <dbReference type="Proteomes" id="UP000295689"/>
    </source>
</evidence>
<keyword evidence="7" id="KW-1185">Reference proteome</keyword>
<dbReference type="Gene3D" id="1.10.10.10">
    <property type="entry name" value="Winged helix-like DNA-binding domain superfamily/Winged helix DNA-binding domain"/>
    <property type="match status" value="1"/>
</dbReference>
<dbReference type="InterPro" id="IPR035472">
    <property type="entry name" value="RpiR-like_SIS"/>
</dbReference>
<accession>A0A4R2BG75</accession>
<keyword evidence="1" id="KW-0805">Transcription regulation</keyword>
<dbReference type="Proteomes" id="UP000295689">
    <property type="component" value="Unassembled WGS sequence"/>
</dbReference>
<dbReference type="Pfam" id="PF01418">
    <property type="entry name" value="HTH_6"/>
    <property type="match status" value="1"/>
</dbReference>
<dbReference type="InterPro" id="IPR009057">
    <property type="entry name" value="Homeodomain-like_sf"/>
</dbReference>
<feature type="domain" description="HTH rpiR-type" evidence="4">
    <location>
        <begin position="1"/>
        <end position="73"/>
    </location>
</feature>
<proteinExistence type="predicted"/>
<evidence type="ECO:0000256" key="3">
    <source>
        <dbReference type="ARBA" id="ARBA00023163"/>
    </source>
</evidence>
<sequence length="244" mass="27815">MFTGDVIASFNELETSLYNYISKNSEKVVYMRIRDLADETHVSTSTILRFCRKLKCEGFSEFKVKLKMYLDENEEVNIKSSQYVMSEFVERTKNGHFEAALLDAASLIVQSDNLIFIGSGSSGILAEYGARYFSSLGKFSMYVKDPYIPIHANYLQNSTTIALSVSGENRFTVSHLNELKQKGSNIISITNNKHCTIANMADINISYYVTEEWYKKSNITTQIPVVYILEETARKMQKLTEQSE</sequence>
<organism evidence="6 7">
    <name type="scientific">Mesobacillus foraminis</name>
    <dbReference type="NCBI Taxonomy" id="279826"/>
    <lineage>
        <taxon>Bacteria</taxon>
        <taxon>Bacillati</taxon>
        <taxon>Bacillota</taxon>
        <taxon>Bacilli</taxon>
        <taxon>Bacillales</taxon>
        <taxon>Bacillaceae</taxon>
        <taxon>Mesobacillus</taxon>
    </lineage>
</organism>
<dbReference type="PROSITE" id="PS51071">
    <property type="entry name" value="HTH_RPIR"/>
    <property type="match status" value="1"/>
</dbReference>
<dbReference type="SUPFAM" id="SSF46689">
    <property type="entry name" value="Homeodomain-like"/>
    <property type="match status" value="1"/>
</dbReference>
<dbReference type="PANTHER" id="PTHR30514:SF1">
    <property type="entry name" value="HTH-TYPE TRANSCRIPTIONAL REGULATOR HEXR-RELATED"/>
    <property type="match status" value="1"/>
</dbReference>
<dbReference type="GO" id="GO:1901135">
    <property type="term" value="P:carbohydrate derivative metabolic process"/>
    <property type="evidence" value="ECO:0007669"/>
    <property type="project" value="InterPro"/>
</dbReference>
<evidence type="ECO:0000313" key="6">
    <source>
        <dbReference type="EMBL" id="TCN25372.1"/>
    </source>
</evidence>
<dbReference type="PANTHER" id="PTHR30514">
    <property type="entry name" value="GLUCOKINASE"/>
    <property type="match status" value="1"/>
</dbReference>
<dbReference type="AlphaFoldDB" id="A0A4R2BG75"/>
<dbReference type="GO" id="GO:0003700">
    <property type="term" value="F:DNA-binding transcription factor activity"/>
    <property type="evidence" value="ECO:0007669"/>
    <property type="project" value="InterPro"/>
</dbReference>
<dbReference type="Gene3D" id="3.40.50.10490">
    <property type="entry name" value="Glucose-6-phosphate isomerase like protein, domain 1"/>
    <property type="match status" value="1"/>
</dbReference>
<reference evidence="6 7" key="1">
    <citation type="journal article" date="2015" name="Stand. Genomic Sci.">
        <title>Genomic Encyclopedia of Bacterial and Archaeal Type Strains, Phase III: the genomes of soil and plant-associated and newly described type strains.</title>
        <authorList>
            <person name="Whitman W.B."/>
            <person name="Woyke T."/>
            <person name="Klenk H.P."/>
            <person name="Zhou Y."/>
            <person name="Lilburn T.G."/>
            <person name="Beck B.J."/>
            <person name="De Vos P."/>
            <person name="Vandamme P."/>
            <person name="Eisen J.A."/>
            <person name="Garrity G."/>
            <person name="Hugenholtz P."/>
            <person name="Kyrpides N.C."/>
        </authorList>
    </citation>
    <scope>NUCLEOTIDE SEQUENCE [LARGE SCALE GENOMIC DNA]</scope>
    <source>
        <strain evidence="6 7">CV53</strain>
    </source>
</reference>
<dbReference type="RefSeq" id="WP_132004993.1">
    <property type="nucleotide sequence ID" value="NZ_JABUHM010000003.1"/>
</dbReference>
<evidence type="ECO:0000256" key="2">
    <source>
        <dbReference type="ARBA" id="ARBA00023125"/>
    </source>
</evidence>
<comment type="caution">
    <text evidence="6">The sequence shown here is derived from an EMBL/GenBank/DDBJ whole genome shotgun (WGS) entry which is preliminary data.</text>
</comment>
<dbReference type="SUPFAM" id="SSF53697">
    <property type="entry name" value="SIS domain"/>
    <property type="match status" value="1"/>
</dbReference>
<dbReference type="GO" id="GO:0097367">
    <property type="term" value="F:carbohydrate derivative binding"/>
    <property type="evidence" value="ECO:0007669"/>
    <property type="project" value="InterPro"/>
</dbReference>
<feature type="domain" description="SIS" evidence="5">
    <location>
        <begin position="104"/>
        <end position="239"/>
    </location>
</feature>
<dbReference type="InterPro" id="IPR047640">
    <property type="entry name" value="RpiR-like"/>
</dbReference>
<dbReference type="PROSITE" id="PS51464">
    <property type="entry name" value="SIS"/>
    <property type="match status" value="1"/>
</dbReference>
<dbReference type="InterPro" id="IPR001347">
    <property type="entry name" value="SIS_dom"/>
</dbReference>